<dbReference type="AlphaFoldDB" id="A0A645FEW0"/>
<feature type="transmembrane region" description="Helical" evidence="2">
    <location>
        <begin position="6"/>
        <end position="25"/>
    </location>
</feature>
<evidence type="ECO:0000256" key="1">
    <source>
        <dbReference type="SAM" id="Coils"/>
    </source>
</evidence>
<keyword evidence="2" id="KW-1133">Transmembrane helix</keyword>
<feature type="coiled-coil region" evidence="1">
    <location>
        <begin position="30"/>
        <end position="60"/>
    </location>
</feature>
<reference evidence="3" key="1">
    <citation type="submission" date="2019-08" db="EMBL/GenBank/DDBJ databases">
        <authorList>
            <person name="Kucharzyk K."/>
            <person name="Murdoch R.W."/>
            <person name="Higgins S."/>
            <person name="Loffler F."/>
        </authorList>
    </citation>
    <scope>NUCLEOTIDE SEQUENCE</scope>
</reference>
<organism evidence="3">
    <name type="scientific">bioreactor metagenome</name>
    <dbReference type="NCBI Taxonomy" id="1076179"/>
    <lineage>
        <taxon>unclassified sequences</taxon>
        <taxon>metagenomes</taxon>
        <taxon>ecological metagenomes</taxon>
    </lineage>
</organism>
<protein>
    <submittedName>
        <fullName evidence="3">Uncharacterized protein</fullName>
    </submittedName>
</protein>
<name>A0A645FEW0_9ZZZZ</name>
<evidence type="ECO:0000313" key="3">
    <source>
        <dbReference type="EMBL" id="MPN12136.1"/>
    </source>
</evidence>
<keyword evidence="2" id="KW-0472">Membrane</keyword>
<dbReference type="EMBL" id="VSSQ01058427">
    <property type="protein sequence ID" value="MPN12136.1"/>
    <property type="molecule type" value="Genomic_DNA"/>
</dbReference>
<evidence type="ECO:0000256" key="2">
    <source>
        <dbReference type="SAM" id="Phobius"/>
    </source>
</evidence>
<sequence>MNNDILTNLIFPIIVAACVAFFSYVSSKRQKEYEKQTAELKKKFEAKEKAAEEREKRQEEFMVLLVKMGGASLALGEANSIALQSGKCNGETHKALEYAQQVKHENKDFLTSMGVKSIFETIGG</sequence>
<proteinExistence type="predicted"/>
<gene>
    <name evidence="3" type="ORF">SDC9_159448</name>
</gene>
<keyword evidence="1" id="KW-0175">Coiled coil</keyword>
<accession>A0A645FEW0</accession>
<keyword evidence="2" id="KW-0812">Transmembrane</keyword>
<comment type="caution">
    <text evidence="3">The sequence shown here is derived from an EMBL/GenBank/DDBJ whole genome shotgun (WGS) entry which is preliminary data.</text>
</comment>